<keyword evidence="1" id="KW-0472">Membrane</keyword>
<sequence length="211" mass="22555">MASKSLLDWPRESTISTIFFSLGGLLIDLSAIPVSRFLSSPTGLSARFLTPLLSGTLLRVSNGASAIESKPLKAVALLSLFYVFGVFVLSAIMSVTAQLMGNKTGYKNKEPRLIKRHLTGLPHRMVATHEALYDIFPAYALAAALFASSVSASDRLTPAGSTALNALVLHVFLKLFVFAPAYVLDVDLVRTCSHVTALGAILNAFWDVAVA</sequence>
<keyword evidence="1" id="KW-1133">Transmembrane helix</keyword>
<feature type="transmembrane region" description="Helical" evidence="1">
    <location>
        <begin position="12"/>
        <end position="32"/>
    </location>
</feature>
<organism evidence="2 3">
    <name type="scientific">Favolaschia claudopus</name>
    <dbReference type="NCBI Taxonomy" id="2862362"/>
    <lineage>
        <taxon>Eukaryota</taxon>
        <taxon>Fungi</taxon>
        <taxon>Dikarya</taxon>
        <taxon>Basidiomycota</taxon>
        <taxon>Agaricomycotina</taxon>
        <taxon>Agaricomycetes</taxon>
        <taxon>Agaricomycetidae</taxon>
        <taxon>Agaricales</taxon>
        <taxon>Marasmiineae</taxon>
        <taxon>Mycenaceae</taxon>
        <taxon>Favolaschia</taxon>
    </lineage>
</organism>
<dbReference type="Proteomes" id="UP001362999">
    <property type="component" value="Unassembled WGS sequence"/>
</dbReference>
<evidence type="ECO:0000313" key="2">
    <source>
        <dbReference type="EMBL" id="KAK7028540.1"/>
    </source>
</evidence>
<name>A0AAW0BQY7_9AGAR</name>
<accession>A0AAW0BQY7</accession>
<dbReference type="AlphaFoldDB" id="A0AAW0BQY7"/>
<dbReference type="EMBL" id="JAWWNJ010000028">
    <property type="protein sequence ID" value="KAK7028540.1"/>
    <property type="molecule type" value="Genomic_DNA"/>
</dbReference>
<comment type="caution">
    <text evidence="2">The sequence shown here is derived from an EMBL/GenBank/DDBJ whole genome shotgun (WGS) entry which is preliminary data.</text>
</comment>
<feature type="transmembrane region" description="Helical" evidence="1">
    <location>
        <begin position="74"/>
        <end position="97"/>
    </location>
</feature>
<dbReference type="PANTHER" id="PTHR35371:SF1">
    <property type="entry name" value="BLR7753 PROTEIN"/>
    <property type="match status" value="1"/>
</dbReference>
<reference evidence="2 3" key="1">
    <citation type="journal article" date="2024" name="J Genomics">
        <title>Draft genome sequencing and assembly of Favolaschia claudopus CIRM-BRFM 2984 isolated from oak limbs.</title>
        <authorList>
            <person name="Navarro D."/>
            <person name="Drula E."/>
            <person name="Chaduli D."/>
            <person name="Cazenave R."/>
            <person name="Ahrendt S."/>
            <person name="Wang J."/>
            <person name="Lipzen A."/>
            <person name="Daum C."/>
            <person name="Barry K."/>
            <person name="Grigoriev I.V."/>
            <person name="Favel A."/>
            <person name="Rosso M.N."/>
            <person name="Martin F."/>
        </authorList>
    </citation>
    <scope>NUCLEOTIDE SEQUENCE [LARGE SCALE GENOMIC DNA]</scope>
    <source>
        <strain evidence="2 3">CIRM-BRFM 2984</strain>
    </source>
</reference>
<protein>
    <submittedName>
        <fullName evidence="2">Membrane protein</fullName>
    </submittedName>
</protein>
<feature type="transmembrane region" description="Helical" evidence="1">
    <location>
        <begin position="164"/>
        <end position="184"/>
    </location>
</feature>
<evidence type="ECO:0000313" key="3">
    <source>
        <dbReference type="Proteomes" id="UP001362999"/>
    </source>
</evidence>
<keyword evidence="3" id="KW-1185">Reference proteome</keyword>
<keyword evidence="1" id="KW-0812">Transmembrane</keyword>
<gene>
    <name evidence="2" type="ORF">R3P38DRAFT_2937065</name>
</gene>
<proteinExistence type="predicted"/>
<dbReference type="PANTHER" id="PTHR35371">
    <property type="entry name" value="INNER MEMBRANE PROTEIN"/>
    <property type="match status" value="1"/>
</dbReference>
<evidence type="ECO:0000256" key="1">
    <source>
        <dbReference type="SAM" id="Phobius"/>
    </source>
</evidence>
<feature type="transmembrane region" description="Helical" evidence="1">
    <location>
        <begin position="131"/>
        <end position="152"/>
    </location>
</feature>